<dbReference type="SUPFAM" id="SSF52266">
    <property type="entry name" value="SGNH hydrolase"/>
    <property type="match status" value="2"/>
</dbReference>
<dbReference type="CDD" id="cd01837">
    <property type="entry name" value="SGNH_plant_lipase_like"/>
    <property type="match status" value="2"/>
</dbReference>
<dbReference type="AlphaFoldDB" id="A0A445BBT9"/>
<feature type="chain" id="PRO_5019379338" description="GDSL esterase/lipase" evidence="5">
    <location>
        <begin position="30"/>
        <end position="788"/>
    </location>
</feature>
<dbReference type="GO" id="GO:0016788">
    <property type="term" value="F:hydrolase activity, acting on ester bonds"/>
    <property type="evidence" value="ECO:0007669"/>
    <property type="project" value="InterPro"/>
</dbReference>
<evidence type="ECO:0008006" key="8">
    <source>
        <dbReference type="Google" id="ProtNLM"/>
    </source>
</evidence>
<accession>A0A445BBT9</accession>
<keyword evidence="3" id="KW-0378">Hydrolase</keyword>
<reference evidence="6 7" key="1">
    <citation type="submission" date="2019-01" db="EMBL/GenBank/DDBJ databases">
        <title>Sequencing of cultivated peanut Arachis hypogaea provides insights into genome evolution and oil improvement.</title>
        <authorList>
            <person name="Chen X."/>
        </authorList>
    </citation>
    <scope>NUCLEOTIDE SEQUENCE [LARGE SCALE GENOMIC DNA]</scope>
    <source>
        <strain evidence="7">cv. Fuhuasheng</strain>
        <tissue evidence="6">Leaves</tissue>
    </source>
</reference>
<dbReference type="EMBL" id="SDMP01000010">
    <property type="protein sequence ID" value="RYR36129.1"/>
    <property type="molecule type" value="Genomic_DNA"/>
</dbReference>
<proteinExistence type="inferred from homology"/>
<dbReference type="STRING" id="3818.A0A445BBT9"/>
<sequence>MASSRASFLTVGLLLHVAVSSIFISIATAISSTTSSRCYRAIYSFGDSLADTGNAYYDTHTLPSSQTLALNLPYGETYFHHPTGRWSNGRLIVDFIAEKMGVPLLKPYLGIKNGKIKDWNPMEGVNFAVAGATALDSSFYLEKGMYNVATNYSLRVQLDWFMDLLPSICNSSSGCKEVLGSSLFLVGEIGGNDFNHPLYLNTSIKEVRTYVPLVINEISLAIDKLINLGAQTLVVPGNLPLGCNFKYLTTYETSDKSEYDEAGCLKWLNKFTQYYNKQLYAELNRLQVLHPNTNIIYADYYHAVLPLYQSPTQFGFTESISSACCPLRVANNSNNGVCCGNPGVISCKDPSQYISWDGLHLTEAAYKWIAKGLLSGPYTNPKIVQPPTKAPTNIDDTKVIVMAAFEERSWCALMVILMTVVAEAVTGSACYSSIFSFGDSITDTGNLYFSHQTTDQHCFFPPYGKTHFHHPSGRCSDGRLIIDFIAEYLGIQSVKPYIGMKNGKLEDWSVGQAVNFAVIGATALDATFFQDIGVQTGATNYTLSVQFNWFNQFLSSLCTSSTSCEQILRDSLFVVGEIGGNDFNFPFFANRSIAEVKSYVPQIIHAISSPITELIGLGARTVMVPGVWPIGCSAMYLTLYETQDESQYDSTGCLMWVNDFTQYFNQKLQDEIQSLRGLYPHVNIFYADYYNAALPLFSDPTKFGFKKTLKACCGNGGPYNYNSSATCGEPGVLACDDPSQYIVWDGIHLTEATHKLIAQALVKGPYSALSSLCSMNANVGYHDNLSIS</sequence>
<dbReference type="PANTHER" id="PTHR22835:SF670">
    <property type="entry name" value="GDSL-LIKE LIPASE_ACYLHYDROLASE"/>
    <property type="match status" value="1"/>
</dbReference>
<feature type="signal peptide" evidence="5">
    <location>
        <begin position="1"/>
        <end position="29"/>
    </location>
</feature>
<keyword evidence="7" id="KW-1185">Reference proteome</keyword>
<dbReference type="InterPro" id="IPR035669">
    <property type="entry name" value="SGNH_plant_lipase-like"/>
</dbReference>
<dbReference type="Gene3D" id="3.40.50.1110">
    <property type="entry name" value="SGNH hydrolase"/>
    <property type="match status" value="2"/>
</dbReference>
<dbReference type="InterPro" id="IPR036514">
    <property type="entry name" value="SGNH_hydro_sf"/>
</dbReference>
<keyword evidence="4" id="KW-0325">Glycoprotein</keyword>
<evidence type="ECO:0000313" key="7">
    <source>
        <dbReference type="Proteomes" id="UP000289738"/>
    </source>
</evidence>
<dbReference type="Proteomes" id="UP000289738">
    <property type="component" value="Chromosome A10"/>
</dbReference>
<protein>
    <recommendedName>
        <fullName evidence="8">GDSL esterase/lipase</fullName>
    </recommendedName>
</protein>
<dbReference type="PANTHER" id="PTHR22835">
    <property type="entry name" value="ZINC FINGER FYVE DOMAIN CONTAINING PROTEIN"/>
    <property type="match status" value="1"/>
</dbReference>
<evidence type="ECO:0000313" key="6">
    <source>
        <dbReference type="EMBL" id="RYR36129.1"/>
    </source>
</evidence>
<evidence type="ECO:0000256" key="1">
    <source>
        <dbReference type="ARBA" id="ARBA00008668"/>
    </source>
</evidence>
<name>A0A445BBT9_ARAHY</name>
<evidence type="ECO:0000256" key="2">
    <source>
        <dbReference type="ARBA" id="ARBA00022729"/>
    </source>
</evidence>
<dbReference type="FunFam" id="3.40.50.1110:FF:000003">
    <property type="entry name" value="GDSL esterase/lipase APG"/>
    <property type="match status" value="1"/>
</dbReference>
<keyword evidence="2 5" id="KW-0732">Signal</keyword>
<evidence type="ECO:0000256" key="4">
    <source>
        <dbReference type="ARBA" id="ARBA00023180"/>
    </source>
</evidence>
<organism evidence="6 7">
    <name type="scientific">Arachis hypogaea</name>
    <name type="common">Peanut</name>
    <dbReference type="NCBI Taxonomy" id="3818"/>
    <lineage>
        <taxon>Eukaryota</taxon>
        <taxon>Viridiplantae</taxon>
        <taxon>Streptophyta</taxon>
        <taxon>Embryophyta</taxon>
        <taxon>Tracheophyta</taxon>
        <taxon>Spermatophyta</taxon>
        <taxon>Magnoliopsida</taxon>
        <taxon>eudicotyledons</taxon>
        <taxon>Gunneridae</taxon>
        <taxon>Pentapetalae</taxon>
        <taxon>rosids</taxon>
        <taxon>fabids</taxon>
        <taxon>Fabales</taxon>
        <taxon>Fabaceae</taxon>
        <taxon>Papilionoideae</taxon>
        <taxon>50 kb inversion clade</taxon>
        <taxon>dalbergioids sensu lato</taxon>
        <taxon>Dalbergieae</taxon>
        <taxon>Pterocarpus clade</taxon>
        <taxon>Arachis</taxon>
    </lineage>
</organism>
<comment type="similarity">
    <text evidence="1">Belongs to the 'GDSL' lipolytic enzyme family.</text>
</comment>
<dbReference type="Pfam" id="PF00657">
    <property type="entry name" value="Lipase_GDSL"/>
    <property type="match status" value="2"/>
</dbReference>
<gene>
    <name evidence="6" type="ORF">Ahy_A10g051170</name>
</gene>
<comment type="caution">
    <text evidence="6">The sequence shown here is derived from an EMBL/GenBank/DDBJ whole genome shotgun (WGS) entry which is preliminary data.</text>
</comment>
<evidence type="ECO:0000256" key="5">
    <source>
        <dbReference type="SAM" id="SignalP"/>
    </source>
</evidence>
<dbReference type="InterPro" id="IPR001087">
    <property type="entry name" value="GDSL"/>
</dbReference>
<evidence type="ECO:0000256" key="3">
    <source>
        <dbReference type="ARBA" id="ARBA00022801"/>
    </source>
</evidence>